<dbReference type="Proteomes" id="UP001316189">
    <property type="component" value="Chromosome"/>
</dbReference>
<keyword evidence="5 12" id="KW-0418">Kinase</keyword>
<evidence type="ECO:0000256" key="5">
    <source>
        <dbReference type="ARBA" id="ARBA00022777"/>
    </source>
</evidence>
<dbReference type="NCBIfam" id="NF033483">
    <property type="entry name" value="PknB_PASTA_kin"/>
    <property type="match status" value="1"/>
</dbReference>
<dbReference type="PROSITE" id="PS51178">
    <property type="entry name" value="PASTA"/>
    <property type="match status" value="4"/>
</dbReference>
<evidence type="ECO:0000256" key="3">
    <source>
        <dbReference type="ARBA" id="ARBA00022679"/>
    </source>
</evidence>
<dbReference type="PROSITE" id="PS00108">
    <property type="entry name" value="PROTEIN_KINASE_ST"/>
    <property type="match status" value="1"/>
</dbReference>
<dbReference type="Pfam" id="PF03793">
    <property type="entry name" value="PASTA"/>
    <property type="match status" value="4"/>
</dbReference>
<dbReference type="SMART" id="SM00740">
    <property type="entry name" value="PASTA"/>
    <property type="match status" value="4"/>
</dbReference>
<feature type="domain" description="PASTA" evidence="11">
    <location>
        <begin position="449"/>
        <end position="518"/>
    </location>
</feature>
<accession>A0ABY5KXH6</accession>
<name>A0ABY5KXH6_9CELL</name>
<dbReference type="Gene3D" id="3.30.200.20">
    <property type="entry name" value="Phosphorylase Kinase, domain 1"/>
    <property type="match status" value="1"/>
</dbReference>
<dbReference type="InterPro" id="IPR008271">
    <property type="entry name" value="Ser/Thr_kinase_AS"/>
</dbReference>
<evidence type="ECO:0000259" key="10">
    <source>
        <dbReference type="PROSITE" id="PS50011"/>
    </source>
</evidence>
<evidence type="ECO:0000256" key="4">
    <source>
        <dbReference type="ARBA" id="ARBA00022741"/>
    </source>
</evidence>
<evidence type="ECO:0000259" key="11">
    <source>
        <dbReference type="PROSITE" id="PS51178"/>
    </source>
</evidence>
<dbReference type="EMBL" id="CP101988">
    <property type="protein sequence ID" value="UUI73957.1"/>
    <property type="molecule type" value="Genomic_DNA"/>
</dbReference>
<dbReference type="PROSITE" id="PS50011">
    <property type="entry name" value="PROTEIN_KINASE_DOM"/>
    <property type="match status" value="1"/>
</dbReference>
<dbReference type="SUPFAM" id="SSF56112">
    <property type="entry name" value="Protein kinase-like (PK-like)"/>
    <property type="match status" value="1"/>
</dbReference>
<keyword evidence="4" id="KW-0547">Nucleotide-binding</keyword>
<evidence type="ECO:0000256" key="8">
    <source>
        <dbReference type="ARBA" id="ARBA00048679"/>
    </source>
</evidence>
<comment type="catalytic activity">
    <reaction evidence="7">
        <text>L-threonyl-[protein] + ATP = O-phospho-L-threonyl-[protein] + ADP + H(+)</text>
        <dbReference type="Rhea" id="RHEA:46608"/>
        <dbReference type="Rhea" id="RHEA-COMP:11060"/>
        <dbReference type="Rhea" id="RHEA-COMP:11605"/>
        <dbReference type="ChEBI" id="CHEBI:15378"/>
        <dbReference type="ChEBI" id="CHEBI:30013"/>
        <dbReference type="ChEBI" id="CHEBI:30616"/>
        <dbReference type="ChEBI" id="CHEBI:61977"/>
        <dbReference type="ChEBI" id="CHEBI:456216"/>
        <dbReference type="EC" id="2.7.11.1"/>
    </reaction>
</comment>
<dbReference type="EC" id="2.7.11.1" evidence="1"/>
<dbReference type="Pfam" id="PF00069">
    <property type="entry name" value="Pkinase"/>
    <property type="match status" value="1"/>
</dbReference>
<organism evidence="12 13">
    <name type="scientific">Cellulomonas chengniuliangii</name>
    <dbReference type="NCBI Taxonomy" id="2968084"/>
    <lineage>
        <taxon>Bacteria</taxon>
        <taxon>Bacillati</taxon>
        <taxon>Actinomycetota</taxon>
        <taxon>Actinomycetes</taxon>
        <taxon>Micrococcales</taxon>
        <taxon>Cellulomonadaceae</taxon>
        <taxon>Cellulomonas</taxon>
    </lineage>
</organism>
<dbReference type="PANTHER" id="PTHR43289">
    <property type="entry name" value="MITOGEN-ACTIVATED PROTEIN KINASE KINASE KINASE 20-RELATED"/>
    <property type="match status" value="1"/>
</dbReference>
<dbReference type="RefSeq" id="WP_227569284.1">
    <property type="nucleotide sequence ID" value="NZ_CP101988.1"/>
</dbReference>
<keyword evidence="6" id="KW-0067">ATP-binding</keyword>
<gene>
    <name evidence="12" type="primary">pknB</name>
    <name evidence="12" type="ORF">NP064_08850</name>
</gene>
<dbReference type="InterPro" id="IPR011009">
    <property type="entry name" value="Kinase-like_dom_sf"/>
</dbReference>
<dbReference type="Gene3D" id="3.30.10.20">
    <property type="match status" value="4"/>
</dbReference>
<dbReference type="CDD" id="cd06577">
    <property type="entry name" value="PASTA_pknB"/>
    <property type="match status" value="4"/>
</dbReference>
<keyword evidence="3" id="KW-0808">Transferase</keyword>
<evidence type="ECO:0000256" key="1">
    <source>
        <dbReference type="ARBA" id="ARBA00012513"/>
    </source>
</evidence>
<dbReference type="CDD" id="cd14014">
    <property type="entry name" value="STKc_PknB_like"/>
    <property type="match status" value="1"/>
</dbReference>
<dbReference type="PANTHER" id="PTHR43289:SF34">
    <property type="entry name" value="SERINE_THREONINE-PROTEIN KINASE YBDM-RELATED"/>
    <property type="match status" value="1"/>
</dbReference>
<keyword evidence="2" id="KW-0723">Serine/threonine-protein kinase</keyword>
<comment type="catalytic activity">
    <reaction evidence="8">
        <text>L-seryl-[protein] + ATP = O-phospho-L-seryl-[protein] + ADP + H(+)</text>
        <dbReference type="Rhea" id="RHEA:17989"/>
        <dbReference type="Rhea" id="RHEA-COMP:9863"/>
        <dbReference type="Rhea" id="RHEA-COMP:11604"/>
        <dbReference type="ChEBI" id="CHEBI:15378"/>
        <dbReference type="ChEBI" id="CHEBI:29999"/>
        <dbReference type="ChEBI" id="CHEBI:30616"/>
        <dbReference type="ChEBI" id="CHEBI:83421"/>
        <dbReference type="ChEBI" id="CHEBI:456216"/>
        <dbReference type="EC" id="2.7.11.1"/>
    </reaction>
</comment>
<evidence type="ECO:0000313" key="13">
    <source>
        <dbReference type="Proteomes" id="UP001316189"/>
    </source>
</evidence>
<evidence type="ECO:0000256" key="6">
    <source>
        <dbReference type="ARBA" id="ARBA00022840"/>
    </source>
</evidence>
<evidence type="ECO:0000256" key="2">
    <source>
        <dbReference type="ARBA" id="ARBA00022527"/>
    </source>
</evidence>
<feature type="region of interest" description="Disordered" evidence="9">
    <location>
        <begin position="286"/>
        <end position="310"/>
    </location>
</feature>
<feature type="domain" description="Protein kinase" evidence="10">
    <location>
        <begin position="18"/>
        <end position="284"/>
    </location>
</feature>
<evidence type="ECO:0000256" key="7">
    <source>
        <dbReference type="ARBA" id="ARBA00047899"/>
    </source>
</evidence>
<feature type="domain" description="PASTA" evidence="11">
    <location>
        <begin position="586"/>
        <end position="649"/>
    </location>
</feature>
<sequence>MGATVTDPLVGRLVDGRYEVVSRIARGGMATVYLAIDRRLDRDVALKVMHAHLAEGASGAAFIARFRREARAAARLTHPGLVAVLDQGVDGDMSYLTMEHIDGSTLRRHLEEQGSLTVGESLRMLEQVLDALAAAHRADLVHRDIKPENVLIASDDRVKVADFGLARAVTEVTSATTGTVLGTVAYLAPELISRGVSDTRTDVYACGILLYEMLTGRQPFTGETPIQVAFQHVNTDVPAPSSQVAWLPAEVDELVTALAARDPEDRPVHAAAALALTRRTRESLDEATLARRADVSPAPPPAQDDVDEDASEHAIGADGSMTARIEPVPAGGTVALPIGAGVRQGSASQPTARPRWLRWGIPAAVAVLLATLGTWWFLTMGPGAYTTVPALLGVTSEEAAAILDEAGLGADPSEDFSDDAAVGTVFASDPGPGEKVRKDGTVAFTVSLGPDLVVVPEGLVGAMQADAAAALEAADLVAEYAEGDHYSDDAPAGMVLEASAEPSTQVKRGSAVRLTISDGPAPVSVFSVVGLALDAATTELEAAGLAVATEPAFSDTVAKGRVISQSPEGGAAGHRGDTVTLTVSEGPELVEVPDLFGVQYDKAKETLEAAGFRVARENVLGGLFGTVREQSVAKGQKAPKGTEITLKVV</sequence>
<dbReference type="Gene3D" id="1.10.510.10">
    <property type="entry name" value="Transferase(Phosphotransferase) domain 1"/>
    <property type="match status" value="1"/>
</dbReference>
<feature type="domain" description="PASTA" evidence="11">
    <location>
        <begin position="519"/>
        <end position="585"/>
    </location>
</feature>
<evidence type="ECO:0000256" key="9">
    <source>
        <dbReference type="SAM" id="MobiDB-lite"/>
    </source>
</evidence>
<keyword evidence="13" id="KW-1185">Reference proteome</keyword>
<dbReference type="InterPro" id="IPR005543">
    <property type="entry name" value="PASTA_dom"/>
</dbReference>
<feature type="domain" description="PASTA" evidence="11">
    <location>
        <begin position="382"/>
        <end position="448"/>
    </location>
</feature>
<dbReference type="InterPro" id="IPR000719">
    <property type="entry name" value="Prot_kinase_dom"/>
</dbReference>
<reference evidence="12 13" key="1">
    <citation type="submission" date="2022-07" db="EMBL/GenBank/DDBJ databases">
        <title>Novel species in genus cellulomonas.</title>
        <authorList>
            <person name="Ye L."/>
        </authorList>
    </citation>
    <scope>NUCLEOTIDE SEQUENCE [LARGE SCALE GENOMIC DNA]</scope>
    <source>
        <strain evidence="13">zg-Y338</strain>
    </source>
</reference>
<protein>
    <recommendedName>
        <fullName evidence="1">non-specific serine/threonine protein kinase</fullName>
        <ecNumber evidence="1">2.7.11.1</ecNumber>
    </recommendedName>
</protein>
<dbReference type="SUPFAM" id="SSF54184">
    <property type="entry name" value="Penicillin-binding protein 2x (pbp-2x), c-terminal domain"/>
    <property type="match status" value="1"/>
</dbReference>
<dbReference type="GO" id="GO:0016301">
    <property type="term" value="F:kinase activity"/>
    <property type="evidence" value="ECO:0007669"/>
    <property type="project" value="UniProtKB-KW"/>
</dbReference>
<evidence type="ECO:0000313" key="12">
    <source>
        <dbReference type="EMBL" id="UUI73957.1"/>
    </source>
</evidence>
<proteinExistence type="predicted"/>
<dbReference type="SMART" id="SM00220">
    <property type="entry name" value="S_TKc"/>
    <property type="match status" value="1"/>
</dbReference>